<name>A0A9P0JV92_ACAOB</name>
<proteinExistence type="predicted"/>
<dbReference type="InterPro" id="IPR057191">
    <property type="entry name" value="DUF7869"/>
</dbReference>
<gene>
    <name evidence="2" type="ORF">ACAOBT_LOCUS3853</name>
</gene>
<keyword evidence="3" id="KW-1185">Reference proteome</keyword>
<accession>A0A9P0JV92</accession>
<dbReference type="EMBL" id="CAKOFQ010006690">
    <property type="protein sequence ID" value="CAH1960881.1"/>
    <property type="molecule type" value="Genomic_DNA"/>
</dbReference>
<evidence type="ECO:0000313" key="3">
    <source>
        <dbReference type="Proteomes" id="UP001152888"/>
    </source>
</evidence>
<dbReference type="Proteomes" id="UP001152888">
    <property type="component" value="Unassembled WGS sequence"/>
</dbReference>
<organism evidence="2 3">
    <name type="scientific">Acanthoscelides obtectus</name>
    <name type="common">Bean weevil</name>
    <name type="synonym">Bruchus obtectus</name>
    <dbReference type="NCBI Taxonomy" id="200917"/>
    <lineage>
        <taxon>Eukaryota</taxon>
        <taxon>Metazoa</taxon>
        <taxon>Ecdysozoa</taxon>
        <taxon>Arthropoda</taxon>
        <taxon>Hexapoda</taxon>
        <taxon>Insecta</taxon>
        <taxon>Pterygota</taxon>
        <taxon>Neoptera</taxon>
        <taxon>Endopterygota</taxon>
        <taxon>Coleoptera</taxon>
        <taxon>Polyphaga</taxon>
        <taxon>Cucujiformia</taxon>
        <taxon>Chrysomeloidea</taxon>
        <taxon>Chrysomelidae</taxon>
        <taxon>Bruchinae</taxon>
        <taxon>Bruchini</taxon>
        <taxon>Acanthoscelides</taxon>
    </lineage>
</organism>
<feature type="domain" description="DUF7869" evidence="1">
    <location>
        <begin position="138"/>
        <end position="301"/>
    </location>
</feature>
<dbReference type="PANTHER" id="PTHR10773:SF19">
    <property type="match status" value="1"/>
</dbReference>
<dbReference type="OrthoDB" id="6753578at2759"/>
<dbReference type="AlphaFoldDB" id="A0A9P0JV92"/>
<dbReference type="Pfam" id="PF25273">
    <property type="entry name" value="DUF7869"/>
    <property type="match status" value="1"/>
</dbReference>
<comment type="caution">
    <text evidence="2">The sequence shown here is derived from an EMBL/GenBank/DDBJ whole genome shotgun (WGS) entry which is preliminary data.</text>
</comment>
<protein>
    <recommendedName>
        <fullName evidence="1">DUF7869 domain-containing protein</fullName>
    </recommendedName>
</protein>
<reference evidence="2" key="1">
    <citation type="submission" date="2022-03" db="EMBL/GenBank/DDBJ databases">
        <authorList>
            <person name="Sayadi A."/>
        </authorList>
    </citation>
    <scope>NUCLEOTIDE SEQUENCE</scope>
</reference>
<evidence type="ECO:0000313" key="2">
    <source>
        <dbReference type="EMBL" id="CAH1960881.1"/>
    </source>
</evidence>
<evidence type="ECO:0000259" key="1">
    <source>
        <dbReference type="Pfam" id="PF25273"/>
    </source>
</evidence>
<dbReference type="PANTHER" id="PTHR10773">
    <property type="entry name" value="DNA-DIRECTED RNA POLYMERASES I, II, AND III SUBUNIT RPABC2"/>
    <property type="match status" value="1"/>
</dbReference>
<sequence length="326" mass="38444">MYNLYLQYCQENNIQNPVKESFYRFIFTTQFNLRFKRPHTDTCTICDILENKINNDNNPEVVNDSKIQKEIHLRKAEQARSAKKDVKKLDKDNPNTVNAICFDLEKTLSTPVLTCSKVFYLRQLWTYNFAIHNLANDQASMFMWHEGEASRGSQEIGSCLLRYVQQLPNSVEHIIAFSDNAGGQNKNNNIIKFWRHIAQTTSICRIDHKFLISGHSYMEFDQDFGLIEKSKKKNQYVFVPDDWSKIVAQASRKFTVVRMRNEDFLSVEQMKKEIKDSIPGIRNIQWFRLEKDKPNILQYKNTLNEEMDFVHFDLRKQKKGPSKYAI</sequence>